<gene>
    <name evidence="9" type="ORF">SAMN05428963_1317</name>
</gene>
<comment type="cofactor">
    <cofactor evidence="1">
        <name>[4Fe-4S] cluster</name>
        <dbReference type="ChEBI" id="CHEBI:49883"/>
    </cofactor>
</comment>
<evidence type="ECO:0000256" key="1">
    <source>
        <dbReference type="ARBA" id="ARBA00001966"/>
    </source>
</evidence>
<dbReference type="GO" id="GO:0051539">
    <property type="term" value="F:4 iron, 4 sulfur cluster binding"/>
    <property type="evidence" value="ECO:0007669"/>
    <property type="project" value="UniProtKB-KW"/>
</dbReference>
<dbReference type="PANTHER" id="PTHR43273">
    <property type="entry name" value="ANAEROBIC SULFATASE-MATURATING ENZYME HOMOLOG ASLB-RELATED"/>
    <property type="match status" value="1"/>
</dbReference>
<dbReference type="InterPro" id="IPR047207">
    <property type="entry name" value="SPASM_anSME"/>
</dbReference>
<dbReference type="SFLD" id="SFLDG01072">
    <property type="entry name" value="dehydrogenase_like"/>
    <property type="match status" value="1"/>
</dbReference>
<dbReference type="NCBIfam" id="TIGR03942">
    <property type="entry name" value="sulfatase_rSAM"/>
    <property type="match status" value="1"/>
</dbReference>
<sequence length="433" mass="48233">MAKPIGPRCNLDCTYCYYLEKERIYPETKRFDMADAVLETYIRDYISSQARLGASEIWFNWQGGEPTILGVDYFRRIVALEQRHAPAGKTIRNALQTNGTLLDEEWGAFLKQNDFLVGLSIDGPRELHDRYRIDKAGRPSFDKVMAGLDVLQRHGVEYNTLTVVSRHNSSHPVEVYRFLKEIGSAFHQFIPIAERSADGTTLAAVPQIDEDGIDYKVTPWSVLPRTYGDFLCGIFDEWIVRDVGSIFVQFFDVQLGLWAGAPASLCWFAETCGSGLAIEHNGDLFACDHYVYPEYRLGNIMDAPVGELAGRPEQITFGRDKRDTLPRQCRTCDIRFACNGGCPKHRFLTAEDGEPGLNYFCRSTTRFTKHAGPALQAMASLVRAGRPASDIMPMARRGEIEGGAAAAAAKIGRNAPCPCGSGLKFKTCCGRRA</sequence>
<name>A0A1T4TG60_9HYPH</name>
<dbReference type="GO" id="GO:0046872">
    <property type="term" value="F:metal ion binding"/>
    <property type="evidence" value="ECO:0007669"/>
    <property type="project" value="UniProtKB-KW"/>
</dbReference>
<dbReference type="SFLD" id="SFLDG01384">
    <property type="entry name" value="thioether_bond_formation_requi"/>
    <property type="match status" value="1"/>
</dbReference>
<comment type="similarity">
    <text evidence="7">Belongs to the radical SAM superfamily. Anaerobic sulfatase-maturating enzyme family.</text>
</comment>
<dbReference type="GO" id="GO:0016491">
    <property type="term" value="F:oxidoreductase activity"/>
    <property type="evidence" value="ECO:0007669"/>
    <property type="project" value="InterPro"/>
</dbReference>
<dbReference type="Pfam" id="PF04055">
    <property type="entry name" value="Radical_SAM"/>
    <property type="match status" value="1"/>
</dbReference>
<dbReference type="InterPro" id="IPR023867">
    <property type="entry name" value="Sulphatase_maturase_rSAM"/>
</dbReference>
<dbReference type="NCBIfam" id="TIGR04085">
    <property type="entry name" value="rSAM_more_4Fe4S"/>
    <property type="match status" value="1"/>
</dbReference>
<keyword evidence="2" id="KW-0004">4Fe-4S</keyword>
<keyword evidence="10" id="KW-1185">Reference proteome</keyword>
<dbReference type="PROSITE" id="PS51918">
    <property type="entry name" value="RADICAL_SAM"/>
    <property type="match status" value="1"/>
</dbReference>
<dbReference type="InterPro" id="IPR023885">
    <property type="entry name" value="4Fe4S-binding_SPASM_dom"/>
</dbReference>
<dbReference type="Proteomes" id="UP000190135">
    <property type="component" value="Unassembled WGS sequence"/>
</dbReference>
<dbReference type="PANTHER" id="PTHR43273:SF3">
    <property type="entry name" value="ANAEROBIC SULFATASE-MATURATING ENZYME HOMOLOG ASLB-RELATED"/>
    <property type="match status" value="1"/>
</dbReference>
<dbReference type="InterPro" id="IPR007197">
    <property type="entry name" value="rSAM"/>
</dbReference>
<evidence type="ECO:0000313" key="9">
    <source>
        <dbReference type="EMBL" id="SKA39404.1"/>
    </source>
</evidence>
<evidence type="ECO:0000256" key="2">
    <source>
        <dbReference type="ARBA" id="ARBA00022485"/>
    </source>
</evidence>
<dbReference type="SUPFAM" id="SSF103642">
    <property type="entry name" value="Sec-C motif"/>
    <property type="match status" value="1"/>
</dbReference>
<dbReference type="Pfam" id="PF02810">
    <property type="entry name" value="SEC-C"/>
    <property type="match status" value="1"/>
</dbReference>
<dbReference type="InterPro" id="IPR004027">
    <property type="entry name" value="SEC_C_motif"/>
</dbReference>
<reference evidence="9 10" key="1">
    <citation type="submission" date="2017-02" db="EMBL/GenBank/DDBJ databases">
        <authorList>
            <person name="Peterson S.W."/>
        </authorList>
    </citation>
    <scope>NUCLEOTIDE SEQUENCE [LARGE SCALE GENOMIC DNA]</scope>
    <source>
        <strain evidence="9 10">USBA 369</strain>
    </source>
</reference>
<keyword evidence="5" id="KW-0408">Iron</keyword>
<feature type="domain" description="Radical SAM core" evidence="8">
    <location>
        <begin position="1"/>
        <end position="235"/>
    </location>
</feature>
<dbReference type="SFLD" id="SFLDS00029">
    <property type="entry name" value="Radical_SAM"/>
    <property type="match status" value="1"/>
</dbReference>
<dbReference type="EMBL" id="FUXL01000031">
    <property type="protein sequence ID" value="SKA39404.1"/>
    <property type="molecule type" value="Genomic_DNA"/>
</dbReference>
<dbReference type="SFLD" id="SFLDF00285">
    <property type="entry name" value="anaerobic_Ser-type_sulfatase-m"/>
    <property type="match status" value="1"/>
</dbReference>
<evidence type="ECO:0000256" key="4">
    <source>
        <dbReference type="ARBA" id="ARBA00022723"/>
    </source>
</evidence>
<dbReference type="Pfam" id="PF13186">
    <property type="entry name" value="SPASM"/>
    <property type="match status" value="1"/>
</dbReference>
<organism evidence="9 10">
    <name type="scientific">Consotaella salsifontis</name>
    <dbReference type="NCBI Taxonomy" id="1365950"/>
    <lineage>
        <taxon>Bacteria</taxon>
        <taxon>Pseudomonadati</taxon>
        <taxon>Pseudomonadota</taxon>
        <taxon>Alphaproteobacteria</taxon>
        <taxon>Hyphomicrobiales</taxon>
        <taxon>Aurantimonadaceae</taxon>
        <taxon>Consotaella</taxon>
    </lineage>
</organism>
<keyword evidence="4" id="KW-0479">Metal-binding</keyword>
<evidence type="ECO:0000256" key="5">
    <source>
        <dbReference type="ARBA" id="ARBA00023004"/>
    </source>
</evidence>
<dbReference type="CDD" id="cd21120">
    <property type="entry name" value="SPASM_anSME"/>
    <property type="match status" value="1"/>
</dbReference>
<keyword evidence="3" id="KW-0949">S-adenosyl-L-methionine</keyword>
<evidence type="ECO:0000313" key="10">
    <source>
        <dbReference type="Proteomes" id="UP000190135"/>
    </source>
</evidence>
<dbReference type="InterPro" id="IPR058240">
    <property type="entry name" value="rSAM_sf"/>
</dbReference>
<evidence type="ECO:0000256" key="7">
    <source>
        <dbReference type="ARBA" id="ARBA00023601"/>
    </source>
</evidence>
<dbReference type="SFLD" id="SFLDG01386">
    <property type="entry name" value="main_SPASM_domain-containing"/>
    <property type="match status" value="1"/>
</dbReference>
<dbReference type="Gene3D" id="3.20.20.70">
    <property type="entry name" value="Aldolase class I"/>
    <property type="match status" value="1"/>
</dbReference>
<dbReference type="InterPro" id="IPR034491">
    <property type="entry name" value="Anaerob_Ser_sulfatase-maturase"/>
</dbReference>
<dbReference type="InterPro" id="IPR013785">
    <property type="entry name" value="Aldolase_TIM"/>
</dbReference>
<dbReference type="CDD" id="cd01335">
    <property type="entry name" value="Radical_SAM"/>
    <property type="match status" value="1"/>
</dbReference>
<proteinExistence type="inferred from homology"/>
<dbReference type="SUPFAM" id="SSF102114">
    <property type="entry name" value="Radical SAM enzymes"/>
    <property type="match status" value="1"/>
</dbReference>
<evidence type="ECO:0000259" key="8">
    <source>
        <dbReference type="PROSITE" id="PS51918"/>
    </source>
</evidence>
<dbReference type="AlphaFoldDB" id="A0A1T4TG60"/>
<dbReference type="OrthoDB" id="9782387at2"/>
<evidence type="ECO:0000256" key="6">
    <source>
        <dbReference type="ARBA" id="ARBA00023014"/>
    </source>
</evidence>
<evidence type="ECO:0000256" key="3">
    <source>
        <dbReference type="ARBA" id="ARBA00022691"/>
    </source>
</evidence>
<protein>
    <recommendedName>
        <fullName evidence="8">Radical SAM core domain-containing protein</fullName>
    </recommendedName>
</protein>
<keyword evidence="6" id="KW-0411">Iron-sulfur</keyword>
<accession>A0A1T4TG60</accession>
<dbReference type="SFLD" id="SFLDG01067">
    <property type="entry name" value="SPASM/twitch_domain_containing"/>
    <property type="match status" value="1"/>
</dbReference>